<dbReference type="Proteomes" id="UP000245206">
    <property type="component" value="Unassembled WGS sequence"/>
</dbReference>
<dbReference type="InterPro" id="IPR011611">
    <property type="entry name" value="PfkB_dom"/>
</dbReference>
<keyword evidence="5" id="KW-1185">Reference proteome</keyword>
<dbReference type="GO" id="GO:0033786">
    <property type="term" value="F:heptose-1-phosphate adenylyltransferase activity"/>
    <property type="evidence" value="ECO:0007669"/>
    <property type="project" value="TreeGrafter"/>
</dbReference>
<evidence type="ECO:0000259" key="3">
    <source>
        <dbReference type="Pfam" id="PF00294"/>
    </source>
</evidence>
<dbReference type="Pfam" id="PF00294">
    <property type="entry name" value="PfkB"/>
    <property type="match status" value="1"/>
</dbReference>
<dbReference type="NCBIfam" id="TIGR02198">
    <property type="entry name" value="rfaE_dom_I"/>
    <property type="match status" value="1"/>
</dbReference>
<accession>A0A2P2DBD1</accession>
<dbReference type="GO" id="GO:0016773">
    <property type="term" value="F:phosphotransferase activity, alcohol group as acceptor"/>
    <property type="evidence" value="ECO:0007669"/>
    <property type="project" value="InterPro"/>
</dbReference>
<dbReference type="PANTHER" id="PTHR46969:SF1">
    <property type="entry name" value="BIFUNCTIONAL PROTEIN HLDE"/>
    <property type="match status" value="1"/>
</dbReference>
<dbReference type="SUPFAM" id="SSF53613">
    <property type="entry name" value="Ribokinase-like"/>
    <property type="match status" value="1"/>
</dbReference>
<keyword evidence="1" id="KW-0808">Transferase</keyword>
<protein>
    <submittedName>
        <fullName evidence="4">ADP-heptose synthase sugar kinase subunit</fullName>
    </submittedName>
</protein>
<keyword evidence="2 4" id="KW-0418">Kinase</keyword>
<dbReference type="CDD" id="cd01172">
    <property type="entry name" value="RfaE_like"/>
    <property type="match status" value="1"/>
</dbReference>
<dbReference type="EMBL" id="BFAZ01000006">
    <property type="protein sequence ID" value="GBF41898.1"/>
    <property type="molecule type" value="Genomic_DNA"/>
</dbReference>
<evidence type="ECO:0000313" key="5">
    <source>
        <dbReference type="Proteomes" id="UP000245206"/>
    </source>
</evidence>
<dbReference type="PANTHER" id="PTHR46969">
    <property type="entry name" value="BIFUNCTIONAL PROTEIN HLDE"/>
    <property type="match status" value="1"/>
</dbReference>
<dbReference type="AlphaFoldDB" id="A0A2P2DBD1"/>
<evidence type="ECO:0000256" key="1">
    <source>
        <dbReference type="ARBA" id="ARBA00022679"/>
    </source>
</evidence>
<feature type="domain" description="Carbohydrate kinase PfkB" evidence="3">
    <location>
        <begin position="20"/>
        <end position="319"/>
    </location>
</feature>
<comment type="caution">
    <text evidence="4">The sequence shown here is derived from an EMBL/GenBank/DDBJ whole genome shotgun (WGS) entry which is preliminary data.</text>
</comment>
<reference evidence="5" key="1">
    <citation type="journal article" date="2019" name="Microbiol. Immunol.">
        <title>Molecular and phenotypic characterization of Leptospira johnsonii sp. nov., Leptospira ellinghausenii sp. nov. and Leptospira ryugenii sp. nov. isolated from soil and water in Japan.</title>
        <authorList>
            <person name="Masuzawa T."/>
            <person name="Saito M."/>
            <person name="Nakao R."/>
            <person name="Nikaido Y."/>
            <person name="Matsumoto M."/>
            <person name="Ogawa M."/>
            <person name="Yokoyama M."/>
            <person name="Hidaka Y."/>
            <person name="Tomita J."/>
            <person name="Sakakibara K."/>
            <person name="Suzuki K."/>
            <person name="Yasuda S."/>
            <person name="Sato H."/>
            <person name="Yamaguchi M."/>
            <person name="Yoshida S.I."/>
            <person name="Koizumi N."/>
            <person name="Kawamura Y."/>
        </authorList>
    </citation>
    <scope>NUCLEOTIDE SEQUENCE [LARGE SCALE GENOMIC DNA]</scope>
    <source>
        <strain evidence="5">E18</strain>
    </source>
</reference>
<organism evidence="4 5">
    <name type="scientific">Leptospira ellinghausenii</name>
    <dbReference type="NCBI Taxonomy" id="1917822"/>
    <lineage>
        <taxon>Bacteria</taxon>
        <taxon>Pseudomonadati</taxon>
        <taxon>Spirochaetota</taxon>
        <taxon>Spirochaetia</taxon>
        <taxon>Leptospirales</taxon>
        <taxon>Leptospiraceae</taxon>
        <taxon>Leptospira</taxon>
    </lineage>
</organism>
<sequence length="339" mass="37087">MLKIKKSLLHQTFAKLSQIKVLVIGDLILDEYLIGSVERISPEAPVPVVWVRNEKQTLGGSGNVVQNLSSIGVKGIVFGRIGQDKAGENLESILLSNSVAKEDLALLKSKHIPTILKTRIIASHQQVCRVDREEIVPLTNDEEKQILEQFKEKIKEASAVILSDYDKGYLTPSLIQAVISLCNAENKIVTVDPQVSHFFLYKNIHIMTPNHHEAGKALGKKLSSDSEIELACREISEKITPDAMMITRGEKGMSIYERTSNRFYHIPTVAKEVFDVTGAGDTVITTYTAFLASGMSIGEAALVSNVSAGIVVGKLGAATVTQSEIEEALRTLGYLEESK</sequence>
<gene>
    <name evidence="4" type="ORF">LPTSP2_11830</name>
</gene>
<evidence type="ECO:0000256" key="2">
    <source>
        <dbReference type="ARBA" id="ARBA00022777"/>
    </source>
</evidence>
<dbReference type="InterPro" id="IPR029056">
    <property type="entry name" value="Ribokinase-like"/>
</dbReference>
<proteinExistence type="predicted"/>
<evidence type="ECO:0000313" key="4">
    <source>
        <dbReference type="EMBL" id="GBF41898.1"/>
    </source>
</evidence>
<dbReference type="GO" id="GO:0033785">
    <property type="term" value="F:heptose 7-phosphate kinase activity"/>
    <property type="evidence" value="ECO:0007669"/>
    <property type="project" value="TreeGrafter"/>
</dbReference>
<name>A0A2P2DBD1_9LEPT</name>
<dbReference type="Gene3D" id="3.40.1190.20">
    <property type="match status" value="1"/>
</dbReference>
<dbReference type="GO" id="GO:0005829">
    <property type="term" value="C:cytosol"/>
    <property type="evidence" value="ECO:0007669"/>
    <property type="project" value="TreeGrafter"/>
</dbReference>
<dbReference type="InterPro" id="IPR011913">
    <property type="entry name" value="RfaE_dom_I"/>
</dbReference>
<dbReference type="FunFam" id="3.40.1190.20:FF:000002">
    <property type="entry name" value="Bifunctional protein HldE"/>
    <property type="match status" value="1"/>
</dbReference>